<reference evidence="1" key="1">
    <citation type="submission" date="2023-06" db="EMBL/GenBank/DDBJ databases">
        <title>Genomic of Parafulvivirga corallium.</title>
        <authorList>
            <person name="Wang G."/>
        </authorList>
    </citation>
    <scope>NUCLEOTIDE SEQUENCE</scope>
    <source>
        <strain evidence="1">BMA10</strain>
    </source>
</reference>
<proteinExistence type="predicted"/>
<comment type="caution">
    <text evidence="1">The sequence shown here is derived from an EMBL/GenBank/DDBJ whole genome shotgun (WGS) entry which is preliminary data.</text>
</comment>
<dbReference type="RefSeq" id="WP_346754865.1">
    <property type="nucleotide sequence ID" value="NZ_JAUJEA010000013.1"/>
</dbReference>
<keyword evidence="2" id="KW-1185">Reference proteome</keyword>
<gene>
    <name evidence="1" type="ORF">QQ008_25850</name>
</gene>
<dbReference type="EMBL" id="JAUJEA010000013">
    <property type="protein sequence ID" value="MDN5204841.1"/>
    <property type="molecule type" value="Genomic_DNA"/>
</dbReference>
<evidence type="ECO:0000313" key="2">
    <source>
        <dbReference type="Proteomes" id="UP001172082"/>
    </source>
</evidence>
<sequence length="171" mass="20210">MRSMRWWILIFIIFQISGCDQSYDLDASIEVSKQPGENTENLDLETFVDKSLKEMYPKIGQYKLKIEDDQCEANFKIGGNDFNVKFGKGGIWKRSEVGIRYENKIPKKIRKAIQSSDLDDWFLVDKTLIETASEKRYKIEFQRGEEEWDIYFSDTGEILQREKQIKKTKNL</sequence>
<accession>A0ABT8KVN2</accession>
<dbReference type="SUPFAM" id="SSF160574">
    <property type="entry name" value="BT0923-like"/>
    <property type="match status" value="1"/>
</dbReference>
<evidence type="ECO:0000313" key="1">
    <source>
        <dbReference type="EMBL" id="MDN5204841.1"/>
    </source>
</evidence>
<name>A0ABT8KVN2_9BACT</name>
<protein>
    <submittedName>
        <fullName evidence="1">PepSY-like domain-containing protein</fullName>
    </submittedName>
</protein>
<dbReference type="Proteomes" id="UP001172082">
    <property type="component" value="Unassembled WGS sequence"/>
</dbReference>
<dbReference type="Gene3D" id="3.10.450.360">
    <property type="match status" value="1"/>
</dbReference>
<organism evidence="1 2">
    <name type="scientific">Splendidivirga corallicola</name>
    <dbReference type="NCBI Taxonomy" id="3051826"/>
    <lineage>
        <taxon>Bacteria</taxon>
        <taxon>Pseudomonadati</taxon>
        <taxon>Bacteroidota</taxon>
        <taxon>Cytophagia</taxon>
        <taxon>Cytophagales</taxon>
        <taxon>Splendidivirgaceae</taxon>
        <taxon>Splendidivirga</taxon>
    </lineage>
</organism>